<dbReference type="RefSeq" id="WP_377171839.1">
    <property type="nucleotide sequence ID" value="NZ_JBHTJC010000003.1"/>
</dbReference>
<evidence type="ECO:0000313" key="7">
    <source>
        <dbReference type="EMBL" id="MFH0254566.1"/>
    </source>
</evidence>
<dbReference type="Pfam" id="PF02527">
    <property type="entry name" value="GidB"/>
    <property type="match status" value="1"/>
</dbReference>
<evidence type="ECO:0000313" key="8">
    <source>
        <dbReference type="Proteomes" id="UP001607157"/>
    </source>
</evidence>
<dbReference type="NCBIfam" id="TIGR00138">
    <property type="entry name" value="rsmG_gidB"/>
    <property type="match status" value="1"/>
</dbReference>
<dbReference type="HAMAP" id="MF_00074">
    <property type="entry name" value="16SrRNA_methyltr_G"/>
    <property type="match status" value="1"/>
</dbReference>
<keyword evidence="4 6" id="KW-0808">Transferase</keyword>
<dbReference type="InterPro" id="IPR029063">
    <property type="entry name" value="SAM-dependent_MTases_sf"/>
</dbReference>
<dbReference type="SUPFAM" id="SSF53335">
    <property type="entry name" value="S-adenosyl-L-methionine-dependent methyltransferases"/>
    <property type="match status" value="1"/>
</dbReference>
<dbReference type="GO" id="GO:0008168">
    <property type="term" value="F:methyltransferase activity"/>
    <property type="evidence" value="ECO:0007669"/>
    <property type="project" value="UniProtKB-KW"/>
</dbReference>
<dbReference type="EMBL" id="JBIHMM010000003">
    <property type="protein sequence ID" value="MFH0254566.1"/>
    <property type="molecule type" value="Genomic_DNA"/>
</dbReference>
<gene>
    <name evidence="6 7" type="primary">rsmG</name>
    <name evidence="7" type="ORF">ACGRVM_11740</name>
</gene>
<evidence type="ECO:0000256" key="2">
    <source>
        <dbReference type="ARBA" id="ARBA00022552"/>
    </source>
</evidence>
<evidence type="ECO:0000256" key="3">
    <source>
        <dbReference type="ARBA" id="ARBA00022603"/>
    </source>
</evidence>
<keyword evidence="5 6" id="KW-0949">S-adenosyl-L-methionine</keyword>
<dbReference type="Gene3D" id="3.40.50.150">
    <property type="entry name" value="Vaccinia Virus protein VP39"/>
    <property type="match status" value="1"/>
</dbReference>
<feature type="binding site" evidence="6">
    <location>
        <position position="67"/>
    </location>
    <ligand>
        <name>S-adenosyl-L-methionine</name>
        <dbReference type="ChEBI" id="CHEBI:59789"/>
    </ligand>
</feature>
<reference evidence="7 8" key="1">
    <citation type="submission" date="2024-10" db="EMBL/GenBank/DDBJ databases">
        <authorList>
            <person name="Yang X.-N."/>
        </authorList>
    </citation>
    <scope>NUCLEOTIDE SEQUENCE [LARGE SCALE GENOMIC DNA]</scope>
    <source>
        <strain evidence="7 8">CAU 1059</strain>
    </source>
</reference>
<dbReference type="Proteomes" id="UP001607157">
    <property type="component" value="Unassembled WGS sequence"/>
</dbReference>
<dbReference type="PIRSF" id="PIRSF003078">
    <property type="entry name" value="GidB"/>
    <property type="match status" value="1"/>
</dbReference>
<comment type="similarity">
    <text evidence="6">Belongs to the methyltransferase superfamily. RNA methyltransferase RsmG family.</text>
</comment>
<feature type="binding site" evidence="6">
    <location>
        <position position="135"/>
    </location>
    <ligand>
        <name>S-adenosyl-L-methionine</name>
        <dbReference type="ChEBI" id="CHEBI:59789"/>
    </ligand>
</feature>
<evidence type="ECO:0000256" key="1">
    <source>
        <dbReference type="ARBA" id="ARBA00022490"/>
    </source>
</evidence>
<accession>A0ABW7I8M8</accession>
<feature type="binding site" evidence="6">
    <location>
        <position position="72"/>
    </location>
    <ligand>
        <name>S-adenosyl-L-methionine</name>
        <dbReference type="ChEBI" id="CHEBI:59789"/>
    </ligand>
</feature>
<sequence length="202" mass="21642">MSDLLANVSRETIERLRAFEALATKWTAKINLVSSDSASSIWDRHVLDSVQIYNAAPQGWSSWVDLGSGGGFPGVVIAVMVHGEDRGADVTMIESDARKCEFLRAALRETGVTATVVNKRIEAVPSIGADVVSARALADLSSLLGYAAHHLSPTGTAILPKGARWRDEVEAARSKWKFNLETVNSSLAAEAAILKIKGVSRV</sequence>
<evidence type="ECO:0000256" key="4">
    <source>
        <dbReference type="ARBA" id="ARBA00022679"/>
    </source>
</evidence>
<comment type="function">
    <text evidence="6">Specifically methylates the N7 position of guanine in position 527 of 16S rRNA.</text>
</comment>
<comment type="caution">
    <text evidence="7">The sequence shown here is derived from an EMBL/GenBank/DDBJ whole genome shotgun (WGS) entry which is preliminary data.</text>
</comment>
<evidence type="ECO:0000256" key="6">
    <source>
        <dbReference type="HAMAP-Rule" id="MF_00074"/>
    </source>
</evidence>
<dbReference type="EC" id="2.1.1.170" evidence="6"/>
<feature type="binding site" evidence="6">
    <location>
        <begin position="121"/>
        <end position="122"/>
    </location>
    <ligand>
        <name>S-adenosyl-L-methionine</name>
        <dbReference type="ChEBI" id="CHEBI:59789"/>
    </ligand>
</feature>
<comment type="catalytic activity">
    <reaction evidence="6">
        <text>guanosine(527) in 16S rRNA + S-adenosyl-L-methionine = N(7)-methylguanosine(527) in 16S rRNA + S-adenosyl-L-homocysteine</text>
        <dbReference type="Rhea" id="RHEA:42732"/>
        <dbReference type="Rhea" id="RHEA-COMP:10209"/>
        <dbReference type="Rhea" id="RHEA-COMP:10210"/>
        <dbReference type="ChEBI" id="CHEBI:57856"/>
        <dbReference type="ChEBI" id="CHEBI:59789"/>
        <dbReference type="ChEBI" id="CHEBI:74269"/>
        <dbReference type="ChEBI" id="CHEBI:74480"/>
        <dbReference type="EC" id="2.1.1.170"/>
    </reaction>
</comment>
<evidence type="ECO:0000256" key="5">
    <source>
        <dbReference type="ARBA" id="ARBA00022691"/>
    </source>
</evidence>
<proteinExistence type="inferred from homology"/>
<dbReference type="PANTHER" id="PTHR31760">
    <property type="entry name" value="S-ADENOSYL-L-METHIONINE-DEPENDENT METHYLTRANSFERASES SUPERFAMILY PROTEIN"/>
    <property type="match status" value="1"/>
</dbReference>
<dbReference type="InterPro" id="IPR003682">
    <property type="entry name" value="rRNA_ssu_MeTfrase_G"/>
</dbReference>
<keyword evidence="2 6" id="KW-0698">rRNA processing</keyword>
<protein>
    <recommendedName>
        <fullName evidence="6">Ribosomal RNA small subunit methyltransferase G</fullName>
        <ecNumber evidence="6">2.1.1.170</ecNumber>
    </recommendedName>
    <alternativeName>
        <fullName evidence="6">16S rRNA 7-methylguanosine methyltransferase</fullName>
        <shortName evidence="6">16S rRNA m7G methyltransferase</shortName>
    </alternativeName>
</protein>
<dbReference type="PANTHER" id="PTHR31760:SF0">
    <property type="entry name" value="S-ADENOSYL-L-METHIONINE-DEPENDENT METHYLTRANSFERASES SUPERFAMILY PROTEIN"/>
    <property type="match status" value="1"/>
</dbReference>
<name>A0ABW7I8M8_9RHOB</name>
<keyword evidence="3 6" id="KW-0489">Methyltransferase</keyword>
<keyword evidence="8" id="KW-1185">Reference proteome</keyword>
<organism evidence="7 8">
    <name type="scientific">Roseovarius aquimarinus</name>
    <dbReference type="NCBI Taxonomy" id="1229156"/>
    <lineage>
        <taxon>Bacteria</taxon>
        <taxon>Pseudomonadati</taxon>
        <taxon>Pseudomonadota</taxon>
        <taxon>Alphaproteobacteria</taxon>
        <taxon>Rhodobacterales</taxon>
        <taxon>Roseobacteraceae</taxon>
        <taxon>Roseovarius</taxon>
    </lineage>
</organism>
<comment type="subcellular location">
    <subcellularLocation>
        <location evidence="6">Cytoplasm</location>
    </subcellularLocation>
</comment>
<dbReference type="GO" id="GO:0032259">
    <property type="term" value="P:methylation"/>
    <property type="evidence" value="ECO:0007669"/>
    <property type="project" value="UniProtKB-KW"/>
</dbReference>
<comment type="caution">
    <text evidence="6">Lacks conserved residue(s) required for the propagation of feature annotation.</text>
</comment>
<keyword evidence="1 6" id="KW-0963">Cytoplasm</keyword>